<evidence type="ECO:0000256" key="7">
    <source>
        <dbReference type="ARBA" id="ARBA00022833"/>
    </source>
</evidence>
<evidence type="ECO:0000256" key="3">
    <source>
        <dbReference type="ARBA" id="ARBA00022670"/>
    </source>
</evidence>
<dbReference type="InterPro" id="IPR016047">
    <property type="entry name" value="M23ase_b-sheet_dom"/>
</dbReference>
<keyword evidence="9" id="KW-0812">Transmembrane</keyword>
<dbReference type="Pfam" id="PF19425">
    <property type="entry name" value="Csd3_N2"/>
    <property type="match status" value="1"/>
</dbReference>
<dbReference type="GO" id="GO:0046872">
    <property type="term" value="F:metal ion binding"/>
    <property type="evidence" value="ECO:0007669"/>
    <property type="project" value="UniProtKB-KW"/>
</dbReference>
<dbReference type="Gene3D" id="2.70.70.10">
    <property type="entry name" value="Glucose Permease (Domain IIA)"/>
    <property type="match status" value="1"/>
</dbReference>
<evidence type="ECO:0000256" key="1">
    <source>
        <dbReference type="ARBA" id="ARBA00001947"/>
    </source>
</evidence>
<evidence type="ECO:0000256" key="8">
    <source>
        <dbReference type="ARBA" id="ARBA00023049"/>
    </source>
</evidence>
<keyword evidence="6" id="KW-0378">Hydrolase</keyword>
<dbReference type="GO" id="GO:0004222">
    <property type="term" value="F:metalloendopeptidase activity"/>
    <property type="evidence" value="ECO:0007669"/>
    <property type="project" value="TreeGrafter"/>
</dbReference>
<keyword evidence="8" id="KW-0482">Metalloprotease</keyword>
<accession>A0A7V3V0A4</accession>
<feature type="domain" description="Csd3-like second N-terminal" evidence="11">
    <location>
        <begin position="157"/>
        <end position="277"/>
    </location>
</feature>
<feature type="domain" description="M23ase beta-sheet core" evidence="10">
    <location>
        <begin position="290"/>
        <end position="386"/>
    </location>
</feature>
<keyword evidence="9" id="KW-0472">Membrane</keyword>
<comment type="cofactor">
    <cofactor evidence="1">
        <name>Zn(2+)</name>
        <dbReference type="ChEBI" id="CHEBI:29105"/>
    </cofactor>
</comment>
<keyword evidence="4" id="KW-0479">Metal-binding</keyword>
<comment type="caution">
    <text evidence="12">The sequence shown here is derived from an EMBL/GenBank/DDBJ whole genome shotgun (WGS) entry which is preliminary data.</text>
</comment>
<dbReference type="PANTHER" id="PTHR21666:SF289">
    <property type="entry name" value="L-ALA--D-GLU ENDOPEPTIDASE"/>
    <property type="match status" value="1"/>
</dbReference>
<evidence type="ECO:0000259" key="10">
    <source>
        <dbReference type="Pfam" id="PF01551"/>
    </source>
</evidence>
<dbReference type="GO" id="GO:0030313">
    <property type="term" value="C:cell envelope"/>
    <property type="evidence" value="ECO:0007669"/>
    <property type="project" value="UniProtKB-SubCell"/>
</dbReference>
<dbReference type="GO" id="GO:0006508">
    <property type="term" value="P:proteolysis"/>
    <property type="evidence" value="ECO:0007669"/>
    <property type="project" value="UniProtKB-KW"/>
</dbReference>
<name>A0A7V3V0A4_UNCW3</name>
<organism evidence="12">
    <name type="scientific">candidate division WOR-3 bacterium</name>
    <dbReference type="NCBI Taxonomy" id="2052148"/>
    <lineage>
        <taxon>Bacteria</taxon>
        <taxon>Bacteria division WOR-3</taxon>
    </lineage>
</organism>
<dbReference type="EMBL" id="DTMZ01000163">
    <property type="protein sequence ID" value="HGD13730.1"/>
    <property type="molecule type" value="Genomic_DNA"/>
</dbReference>
<protein>
    <submittedName>
        <fullName evidence="12">M23 family metallopeptidase</fullName>
    </submittedName>
</protein>
<dbReference type="SUPFAM" id="SSF51261">
    <property type="entry name" value="Duplicated hybrid motif"/>
    <property type="match status" value="1"/>
</dbReference>
<dbReference type="AlphaFoldDB" id="A0A7V3V0A4"/>
<evidence type="ECO:0000256" key="6">
    <source>
        <dbReference type="ARBA" id="ARBA00022801"/>
    </source>
</evidence>
<dbReference type="InterPro" id="IPR050570">
    <property type="entry name" value="Cell_wall_metabolism_enzyme"/>
</dbReference>
<evidence type="ECO:0000256" key="9">
    <source>
        <dbReference type="SAM" id="Phobius"/>
    </source>
</evidence>
<reference evidence="12" key="1">
    <citation type="journal article" date="2020" name="mSystems">
        <title>Genome- and Community-Level Interaction Insights into Carbon Utilization and Element Cycling Functions of Hydrothermarchaeota in Hydrothermal Sediment.</title>
        <authorList>
            <person name="Zhou Z."/>
            <person name="Liu Y."/>
            <person name="Xu W."/>
            <person name="Pan J."/>
            <person name="Luo Z.H."/>
            <person name="Li M."/>
        </authorList>
    </citation>
    <scope>NUCLEOTIDE SEQUENCE [LARGE SCALE GENOMIC DNA]</scope>
    <source>
        <strain evidence="12">SpSt-914</strain>
    </source>
</reference>
<dbReference type="PANTHER" id="PTHR21666">
    <property type="entry name" value="PEPTIDASE-RELATED"/>
    <property type="match status" value="1"/>
</dbReference>
<keyword evidence="9" id="KW-1133">Transmembrane helix</keyword>
<keyword evidence="7" id="KW-0862">Zinc</keyword>
<evidence type="ECO:0000256" key="5">
    <source>
        <dbReference type="ARBA" id="ARBA00022729"/>
    </source>
</evidence>
<gene>
    <name evidence="12" type="ORF">ENX16_06625</name>
</gene>
<dbReference type="Pfam" id="PF01551">
    <property type="entry name" value="Peptidase_M23"/>
    <property type="match status" value="1"/>
</dbReference>
<dbReference type="CDD" id="cd12797">
    <property type="entry name" value="M23_peptidase"/>
    <property type="match status" value="1"/>
</dbReference>
<evidence type="ECO:0000256" key="2">
    <source>
        <dbReference type="ARBA" id="ARBA00004196"/>
    </source>
</evidence>
<sequence>MIIKMFYQRYLLKPAGTKKKTKLWVLILIVLLVILGGILVIRAISLRHHKLNPSPAPALPARECNRRSFAIKPGEILPFALNRAGVPSEITDRTITALRNFGFNFRSLRPNDSLILFYRSETLFQIQYWHSYDSIYQINLESVPYQVTITSQEIKLQPAIITGEIQNSLYQSLIAKGEKVSLIVAFTEIFDWEIDFFSEPQPGDSYYILVSKKYLDSTLVGYAPITAARYHGAIGDFYAFRFTDPDGVTEYYNREGQSLRKTFLKSPLRFARISSFFGLRFHPIRRIYAKHQGIDYAAPTGTPVVCVADGRVITAGWCGGYGRLISVGHRDGYETRYGHLSGFAKGIKAGAEVTQGQVIGYVGSTGLSTGPHLHYEVRKYGSPVNPLRLNPPRVATVKLAHLPLFNALRDSLMPFLSGKSPLPEPVP</sequence>
<proteinExistence type="predicted"/>
<dbReference type="InterPro" id="IPR045834">
    <property type="entry name" value="Csd3_N2"/>
</dbReference>
<comment type="subcellular location">
    <subcellularLocation>
        <location evidence="2">Cell envelope</location>
    </subcellularLocation>
</comment>
<evidence type="ECO:0000259" key="11">
    <source>
        <dbReference type="Pfam" id="PF19425"/>
    </source>
</evidence>
<evidence type="ECO:0000256" key="4">
    <source>
        <dbReference type="ARBA" id="ARBA00022723"/>
    </source>
</evidence>
<feature type="transmembrane region" description="Helical" evidence="9">
    <location>
        <begin position="21"/>
        <end position="44"/>
    </location>
</feature>
<dbReference type="InterPro" id="IPR011055">
    <property type="entry name" value="Dup_hybrid_motif"/>
</dbReference>
<keyword evidence="3" id="KW-0645">Protease</keyword>
<keyword evidence="5" id="KW-0732">Signal</keyword>
<dbReference type="Gene3D" id="3.10.450.350">
    <property type="match status" value="1"/>
</dbReference>
<evidence type="ECO:0000313" key="12">
    <source>
        <dbReference type="EMBL" id="HGD13730.1"/>
    </source>
</evidence>